<dbReference type="Proteomes" id="UP001186041">
    <property type="component" value="Unassembled WGS sequence"/>
</dbReference>
<dbReference type="SMART" id="SM00942">
    <property type="entry name" value="PriCT_1"/>
    <property type="match status" value="1"/>
</dbReference>
<evidence type="ECO:0000313" key="3">
    <source>
        <dbReference type="EMBL" id="ALI24940.1"/>
    </source>
</evidence>
<dbReference type="KEGG" id="mft:XA26_10830"/>
<dbReference type="AlphaFoldDB" id="A0A0N9Y6G0"/>
<dbReference type="InterPro" id="IPR015330">
    <property type="entry name" value="DNA_primase/pol_bifunc_N"/>
</dbReference>
<evidence type="ECO:0000313" key="5">
    <source>
        <dbReference type="Proteomes" id="UP000057134"/>
    </source>
</evidence>
<proteinExistence type="predicted"/>
<dbReference type="EMBL" id="CP011269">
    <property type="protein sequence ID" value="ALI24940.1"/>
    <property type="molecule type" value="Genomic_DNA"/>
</dbReference>
<evidence type="ECO:0000259" key="1">
    <source>
        <dbReference type="SMART" id="SM00942"/>
    </source>
</evidence>
<keyword evidence="5" id="KW-1185">Reference proteome</keyword>
<reference evidence="3 5" key="1">
    <citation type="journal article" date="2015" name="MBio">
        <title>Enzymatic Degradation of Phenazines Can Generate Energy and Protect Sensitive Organisms from Toxicity.</title>
        <authorList>
            <person name="Costa K.C."/>
            <person name="Bergkessel M."/>
            <person name="Saunders S."/>
            <person name="Korlach J."/>
            <person name="Newman D.K."/>
        </authorList>
    </citation>
    <scope>NUCLEOTIDE SEQUENCE [LARGE SCALE GENOMIC DNA]</scope>
    <source>
        <strain evidence="3 5">CT6</strain>
    </source>
</reference>
<dbReference type="InterPro" id="IPR014820">
    <property type="entry name" value="PriCT_1"/>
</dbReference>
<reference evidence="4" key="2">
    <citation type="submission" date="2023-10" db="EMBL/GenBank/DDBJ databases">
        <title>Mycolicibacterium fortuitum clinical isolates causing pulmonary infections in humans.</title>
        <authorList>
            <person name="Mejia-Ponce P.M."/>
            <person name="Zenteno-Cuevas R."/>
            <person name="Licona-Cassani C."/>
        </authorList>
    </citation>
    <scope>NUCLEOTIDE SEQUENCE</scope>
    <source>
        <strain evidence="4">M8</strain>
    </source>
</reference>
<dbReference type="EMBL" id="JAWLVV010000001">
    <property type="protein sequence ID" value="MDV7288705.1"/>
    <property type="molecule type" value="Genomic_DNA"/>
</dbReference>
<evidence type="ECO:0000259" key="2">
    <source>
        <dbReference type="SMART" id="SM00943"/>
    </source>
</evidence>
<dbReference type="Proteomes" id="UP000057134">
    <property type="component" value="Chromosome"/>
</dbReference>
<feature type="domain" description="Primase C-terminal 1" evidence="1">
    <location>
        <begin position="193"/>
        <end position="255"/>
    </location>
</feature>
<evidence type="ECO:0000313" key="4">
    <source>
        <dbReference type="EMBL" id="MDV7288705.1"/>
    </source>
</evidence>
<dbReference type="CDD" id="cd04859">
    <property type="entry name" value="Prim_Pol"/>
    <property type="match status" value="1"/>
</dbReference>
<dbReference type="Pfam" id="PF09250">
    <property type="entry name" value="Prim-Pol"/>
    <property type="match status" value="1"/>
</dbReference>
<dbReference type="RefSeq" id="WP_054601249.1">
    <property type="nucleotide sequence ID" value="NZ_CP011269.1"/>
</dbReference>
<dbReference type="SUPFAM" id="SSF56747">
    <property type="entry name" value="Prim-pol domain"/>
    <property type="match status" value="1"/>
</dbReference>
<dbReference type="PATRIC" id="fig|1766.6.peg.1075"/>
<protein>
    <submittedName>
        <fullName evidence="4">Bifunctional DNA primase/polymerase</fullName>
    </submittedName>
</protein>
<gene>
    <name evidence="4" type="ORF">R4485_00830</name>
    <name evidence="3" type="ORF">XA26_10830</name>
</gene>
<dbReference type="STRING" id="1766.XA26_10830"/>
<name>A0A0N9Y6G0_MYCFO</name>
<organism evidence="3 5">
    <name type="scientific">Mycolicibacterium fortuitum</name>
    <name type="common">Mycobacterium fortuitum</name>
    <dbReference type="NCBI Taxonomy" id="1766"/>
    <lineage>
        <taxon>Bacteria</taxon>
        <taxon>Bacillati</taxon>
        <taxon>Actinomycetota</taxon>
        <taxon>Actinomycetes</taxon>
        <taxon>Mycobacteriales</taxon>
        <taxon>Mycobacteriaceae</taxon>
        <taxon>Mycolicibacterium</taxon>
    </lineage>
</organism>
<sequence length="255" mass="26779">MTDPKIVETRAVTSGAGSPLDTMLRHGFSVGPLDGKVPLTRHGVQDFTRDPDVIARWTRQYPGCNWGVTQPGVVALDVDPRNGGSIKALKLQPEHATLCVQTGAGGWHVYYRASGPVRGKVQGIPGIDVKAGGSGYLVAPGSIHPVTGKPYRLHRDSPIADVPEHIWALIAQPTFVAPSAPVRASGGRWDGLVRSVSEAQEGNRNGVLFWAAARAAADSAPASVYSALAAAAHQIGLGAHEIQQTIQSAQRKASA</sequence>
<accession>A0A0N9Y6G0</accession>
<feature type="domain" description="DNA primase/polymerase bifunctional N-terminal" evidence="2">
    <location>
        <begin position="20"/>
        <end position="169"/>
    </location>
</feature>
<dbReference type="SMART" id="SM00943">
    <property type="entry name" value="Prim-Pol"/>
    <property type="match status" value="1"/>
</dbReference>